<feature type="region of interest" description="Disordered" evidence="1">
    <location>
        <begin position="17"/>
        <end position="106"/>
    </location>
</feature>
<reference evidence="2 3" key="1">
    <citation type="journal article" date="2019" name="Commun. Biol.">
        <title>The bagworm genome reveals a unique fibroin gene that provides high tensile strength.</title>
        <authorList>
            <person name="Kono N."/>
            <person name="Nakamura H."/>
            <person name="Ohtoshi R."/>
            <person name="Tomita M."/>
            <person name="Numata K."/>
            <person name="Arakawa K."/>
        </authorList>
    </citation>
    <scope>NUCLEOTIDE SEQUENCE [LARGE SCALE GENOMIC DNA]</scope>
</reference>
<evidence type="ECO:0000313" key="3">
    <source>
        <dbReference type="Proteomes" id="UP000299102"/>
    </source>
</evidence>
<evidence type="ECO:0000313" key="2">
    <source>
        <dbReference type="EMBL" id="GBP34550.1"/>
    </source>
</evidence>
<feature type="compositionally biased region" description="Low complexity" evidence="1">
    <location>
        <begin position="66"/>
        <end position="78"/>
    </location>
</feature>
<evidence type="ECO:0000256" key="1">
    <source>
        <dbReference type="SAM" id="MobiDB-lite"/>
    </source>
</evidence>
<feature type="compositionally biased region" description="Basic residues" evidence="1">
    <location>
        <begin position="17"/>
        <end position="26"/>
    </location>
</feature>
<accession>A0A4C1V7L9</accession>
<organism evidence="2 3">
    <name type="scientific">Eumeta variegata</name>
    <name type="common">Bagworm moth</name>
    <name type="synonym">Eumeta japonica</name>
    <dbReference type="NCBI Taxonomy" id="151549"/>
    <lineage>
        <taxon>Eukaryota</taxon>
        <taxon>Metazoa</taxon>
        <taxon>Ecdysozoa</taxon>
        <taxon>Arthropoda</taxon>
        <taxon>Hexapoda</taxon>
        <taxon>Insecta</taxon>
        <taxon>Pterygota</taxon>
        <taxon>Neoptera</taxon>
        <taxon>Endopterygota</taxon>
        <taxon>Lepidoptera</taxon>
        <taxon>Glossata</taxon>
        <taxon>Ditrysia</taxon>
        <taxon>Tineoidea</taxon>
        <taxon>Psychidae</taxon>
        <taxon>Oiketicinae</taxon>
        <taxon>Eumeta</taxon>
    </lineage>
</organism>
<protein>
    <submittedName>
        <fullName evidence="2">Uncharacterized protein</fullName>
    </submittedName>
</protein>
<keyword evidence="3" id="KW-1185">Reference proteome</keyword>
<dbReference type="AlphaFoldDB" id="A0A4C1V7L9"/>
<comment type="caution">
    <text evidence="2">The sequence shown here is derived from an EMBL/GenBank/DDBJ whole genome shotgun (WGS) entry which is preliminary data.</text>
</comment>
<sequence>MEGSKLKEIELVRVRARARRARRGARRAGADEDLPRPYRRSPCRRTIEQKSQSSRDSAVARLRLVASSSCTRRASRTTNGRGGSESLDPRTPSHTNTLDTDDVRLI</sequence>
<dbReference type="Proteomes" id="UP000299102">
    <property type="component" value="Unassembled WGS sequence"/>
</dbReference>
<proteinExistence type="predicted"/>
<name>A0A4C1V7L9_EUMVA</name>
<gene>
    <name evidence="2" type="ORF">EVAR_85270_1</name>
</gene>
<dbReference type="EMBL" id="BGZK01000290">
    <property type="protein sequence ID" value="GBP34550.1"/>
    <property type="molecule type" value="Genomic_DNA"/>
</dbReference>